<protein>
    <recommendedName>
        <fullName evidence="3">Transposase</fullName>
    </recommendedName>
</protein>
<proteinExistence type="predicted"/>
<organism evidence="1 2">
    <name type="scientific">Methanoculleus bourgensis</name>
    <dbReference type="NCBI Taxonomy" id="83986"/>
    <lineage>
        <taxon>Archaea</taxon>
        <taxon>Methanobacteriati</taxon>
        <taxon>Methanobacteriota</taxon>
        <taxon>Stenosarchaea group</taxon>
        <taxon>Methanomicrobia</taxon>
        <taxon>Methanomicrobiales</taxon>
        <taxon>Methanomicrobiaceae</taxon>
        <taxon>Methanoculleus</taxon>
    </lineage>
</organism>
<evidence type="ECO:0000313" key="1">
    <source>
        <dbReference type="EMBL" id="CVK33936.1"/>
    </source>
</evidence>
<gene>
    <name evidence="1" type="ORF">MMAB1_2723</name>
</gene>
<dbReference type="AlphaFoldDB" id="A0A0X3BP56"/>
<dbReference type="KEGG" id="mema:MMAB1_2723"/>
<dbReference type="EMBL" id="LT158599">
    <property type="protein sequence ID" value="CVK33936.1"/>
    <property type="molecule type" value="Genomic_DNA"/>
</dbReference>
<reference evidence="1 2" key="1">
    <citation type="submission" date="2016-01" db="EMBL/GenBank/DDBJ databases">
        <authorList>
            <person name="Manzoor S."/>
        </authorList>
    </citation>
    <scope>NUCLEOTIDE SEQUENCE [LARGE SCALE GENOMIC DNA]</scope>
    <source>
        <strain evidence="1">Methanoculleus sp MAB1</strain>
    </source>
</reference>
<name>A0A0X3BP56_9EURY</name>
<accession>A0A0X3BP56</accession>
<evidence type="ECO:0000313" key="2">
    <source>
        <dbReference type="Proteomes" id="UP000069850"/>
    </source>
</evidence>
<dbReference type="Proteomes" id="UP000069850">
    <property type="component" value="Chromosome 1"/>
</dbReference>
<evidence type="ECO:0008006" key="3">
    <source>
        <dbReference type="Google" id="ProtNLM"/>
    </source>
</evidence>
<sequence>MHRYVEKHLDWSVKKLKEFL</sequence>